<keyword evidence="2" id="KW-0472">Membrane</keyword>
<dbReference type="EMBL" id="JAVDXV010000006">
    <property type="protein sequence ID" value="MDR7334282.1"/>
    <property type="molecule type" value="Genomic_DNA"/>
</dbReference>
<evidence type="ECO:0000313" key="5">
    <source>
        <dbReference type="Proteomes" id="UP001180825"/>
    </source>
</evidence>
<feature type="domain" description="Zona occludens toxin N-terminal" evidence="3">
    <location>
        <begin position="3"/>
        <end position="206"/>
    </location>
</feature>
<dbReference type="Pfam" id="PF05707">
    <property type="entry name" value="Zot"/>
    <property type="match status" value="1"/>
</dbReference>
<evidence type="ECO:0000256" key="1">
    <source>
        <dbReference type="SAM" id="MobiDB-lite"/>
    </source>
</evidence>
<reference evidence="4 5" key="1">
    <citation type="submission" date="2023-07" db="EMBL/GenBank/DDBJ databases">
        <title>Sorghum-associated microbial communities from plants grown in Nebraska, USA.</title>
        <authorList>
            <person name="Schachtman D."/>
        </authorList>
    </citation>
    <scope>NUCLEOTIDE SEQUENCE [LARGE SCALE GENOMIC DNA]</scope>
    <source>
        <strain evidence="4 5">BE316</strain>
    </source>
</reference>
<protein>
    <submittedName>
        <fullName evidence="4">Zona occludens toxin</fullName>
    </submittedName>
</protein>
<gene>
    <name evidence="4" type="ORF">J2X21_003434</name>
</gene>
<feature type="region of interest" description="Disordered" evidence="1">
    <location>
        <begin position="260"/>
        <end position="283"/>
    </location>
</feature>
<proteinExistence type="predicted"/>
<dbReference type="InterPro" id="IPR027417">
    <property type="entry name" value="P-loop_NTPase"/>
</dbReference>
<evidence type="ECO:0000256" key="2">
    <source>
        <dbReference type="SAM" id="Phobius"/>
    </source>
</evidence>
<organism evidence="4 5">
    <name type="scientific">Roseateles asaccharophilus</name>
    <dbReference type="NCBI Taxonomy" id="582607"/>
    <lineage>
        <taxon>Bacteria</taxon>
        <taxon>Pseudomonadati</taxon>
        <taxon>Pseudomonadota</taxon>
        <taxon>Betaproteobacteria</taxon>
        <taxon>Burkholderiales</taxon>
        <taxon>Sphaerotilaceae</taxon>
        <taxon>Roseateles</taxon>
    </lineage>
</organism>
<evidence type="ECO:0000259" key="3">
    <source>
        <dbReference type="Pfam" id="PF05707"/>
    </source>
</evidence>
<dbReference type="InterPro" id="IPR008900">
    <property type="entry name" value="Zot_N"/>
</dbReference>
<feature type="region of interest" description="Disordered" evidence="1">
    <location>
        <begin position="339"/>
        <end position="364"/>
    </location>
</feature>
<keyword evidence="2" id="KW-0812">Transmembrane</keyword>
<accession>A0ABU2AAQ0</accession>
<name>A0ABU2AAQ0_9BURK</name>
<feature type="transmembrane region" description="Helical" evidence="2">
    <location>
        <begin position="222"/>
        <end position="242"/>
    </location>
</feature>
<keyword evidence="2" id="KW-1133">Transmembrane helix</keyword>
<dbReference type="Proteomes" id="UP001180825">
    <property type="component" value="Unassembled WGS sequence"/>
</dbReference>
<sequence>MAIHAITGVMGSGKSYEAVSEKIVPALRDEAARRVVTNIEGLSVPAIAAYINKPESEVEARIVRISYDRVSEPGFWYDPEHGSGSETVVQPGDLVVLDEVWRYFNRGDKLPEDAMRFFRMHRHYVSEQSGLTCDVVLINQSFRGIHQDIRDVVELQFQCRKLKALGRPQNYQVLLLEGGERKPSHDYIRTYSKRVFPLYSSYAGGQGKEAVDKRQSVFNTPFFKVVLPLFAVLMVFGVYKTYSYFADMGKPADGAALVTPSAAASSPSGLPTPPSAGAAPAPAQSAFSTASGSAADWRLVARYSVGGLPVVVMVNASGQYRTVTSGSYTQGASTDVSVQIPLDPSDRATPWSGPAPASTKGAAR</sequence>
<evidence type="ECO:0000313" key="4">
    <source>
        <dbReference type="EMBL" id="MDR7334282.1"/>
    </source>
</evidence>
<comment type="caution">
    <text evidence="4">The sequence shown here is derived from an EMBL/GenBank/DDBJ whole genome shotgun (WGS) entry which is preliminary data.</text>
</comment>
<dbReference type="RefSeq" id="WP_310330594.1">
    <property type="nucleotide sequence ID" value="NZ_JAVDXV010000006.1"/>
</dbReference>
<dbReference type="Gene3D" id="3.40.50.300">
    <property type="entry name" value="P-loop containing nucleotide triphosphate hydrolases"/>
    <property type="match status" value="1"/>
</dbReference>
<keyword evidence="5" id="KW-1185">Reference proteome</keyword>